<accession>A0ABU3TKZ1</accession>
<dbReference type="Proteomes" id="UP001250698">
    <property type="component" value="Unassembled WGS sequence"/>
</dbReference>
<sequence>MKFTVSTATQNMINAAQSAAEYRAAGRQVDQEKLAFAERALRTFVEIERTNPVSEGGSIEGHQQALQARDAYASLMPTDGEVDDLDERILLLAAESALEACESLVNLARFRENDADAVNAKRAARVVKQSWEWYDAVGQFGSPTLMYSLHEKAAALEESLGQLAPVVTDHA</sequence>
<dbReference type="RefSeq" id="WP_315999478.1">
    <property type="nucleotide sequence ID" value="NZ_JAWDJT010000012.1"/>
</dbReference>
<evidence type="ECO:0000313" key="2">
    <source>
        <dbReference type="Proteomes" id="UP001250698"/>
    </source>
</evidence>
<dbReference type="EMBL" id="JAWDJT010000012">
    <property type="protein sequence ID" value="MDU0372020.1"/>
    <property type="molecule type" value="Genomic_DNA"/>
</dbReference>
<organism evidence="1 2">
    <name type="scientific">Hymenobacter endophyticus</name>
    <dbReference type="NCBI Taxonomy" id="3076335"/>
    <lineage>
        <taxon>Bacteria</taxon>
        <taxon>Pseudomonadati</taxon>
        <taxon>Bacteroidota</taxon>
        <taxon>Cytophagia</taxon>
        <taxon>Cytophagales</taxon>
        <taxon>Hymenobacteraceae</taxon>
        <taxon>Hymenobacter</taxon>
    </lineage>
</organism>
<comment type="caution">
    <text evidence="1">The sequence shown here is derived from an EMBL/GenBank/DDBJ whole genome shotgun (WGS) entry which is preliminary data.</text>
</comment>
<keyword evidence="2" id="KW-1185">Reference proteome</keyword>
<reference evidence="1 2" key="1">
    <citation type="submission" date="2023-10" db="EMBL/GenBank/DDBJ databases">
        <title>Hymenobacter endophyticus sp. nov., an isolate from the leaf tissues of wheat.</title>
        <authorList>
            <person name="Dai Y."/>
        </authorList>
    </citation>
    <scope>NUCLEOTIDE SEQUENCE [LARGE SCALE GENOMIC DNA]</scope>
    <source>
        <strain evidence="1 2">ZK17L-C2</strain>
    </source>
</reference>
<name>A0ABU3TKZ1_9BACT</name>
<protein>
    <submittedName>
        <fullName evidence="1">Uncharacterized protein</fullName>
    </submittedName>
</protein>
<evidence type="ECO:0000313" key="1">
    <source>
        <dbReference type="EMBL" id="MDU0372020.1"/>
    </source>
</evidence>
<proteinExistence type="predicted"/>
<gene>
    <name evidence="1" type="ORF">ROI90_16565</name>
</gene>